<proteinExistence type="predicted"/>
<dbReference type="InterPro" id="IPR013118">
    <property type="entry name" value="Mannitol_DH_C"/>
</dbReference>
<evidence type="ECO:0000256" key="1">
    <source>
        <dbReference type="ARBA" id="ARBA00023002"/>
    </source>
</evidence>
<name>A0A3N2QYE9_9RHOB</name>
<dbReference type="Gene3D" id="1.10.1040.10">
    <property type="entry name" value="N-(1-d-carboxylethyl)-l-norvaline Dehydrogenase, domain 2"/>
    <property type="match status" value="1"/>
</dbReference>
<organism evidence="5 6">
    <name type="scientific">Histidinibacterium lentulum</name>
    <dbReference type="NCBI Taxonomy" id="2480588"/>
    <lineage>
        <taxon>Bacteria</taxon>
        <taxon>Pseudomonadati</taxon>
        <taxon>Pseudomonadota</taxon>
        <taxon>Alphaproteobacteria</taxon>
        <taxon>Rhodobacterales</taxon>
        <taxon>Paracoccaceae</taxon>
        <taxon>Histidinibacterium</taxon>
    </lineage>
</organism>
<dbReference type="OrthoDB" id="271711at2"/>
<reference evidence="5 6" key="1">
    <citation type="submission" date="2018-10" db="EMBL/GenBank/DDBJ databases">
        <title>Histidinibacterium lentulum gen. nov., sp. nov., a marine bacterium from the culture broth of Picochlorum sp. 122.</title>
        <authorList>
            <person name="Wang G."/>
        </authorList>
    </citation>
    <scope>NUCLEOTIDE SEQUENCE [LARGE SCALE GENOMIC DNA]</scope>
    <source>
        <strain evidence="5 6">B17</strain>
    </source>
</reference>
<dbReference type="GO" id="GO:0016491">
    <property type="term" value="F:oxidoreductase activity"/>
    <property type="evidence" value="ECO:0007669"/>
    <property type="project" value="UniProtKB-KW"/>
</dbReference>
<dbReference type="EMBL" id="RDRB01000006">
    <property type="protein sequence ID" value="ROU00235.1"/>
    <property type="molecule type" value="Genomic_DNA"/>
</dbReference>
<dbReference type="SUPFAM" id="SSF51735">
    <property type="entry name" value="NAD(P)-binding Rossmann-fold domains"/>
    <property type="match status" value="1"/>
</dbReference>
<dbReference type="RefSeq" id="WP_123642783.1">
    <property type="nucleotide sequence ID" value="NZ_ML119086.1"/>
</dbReference>
<protein>
    <submittedName>
        <fullName evidence="5">Mannitol dehydrogenase family protein</fullName>
    </submittedName>
</protein>
<keyword evidence="1" id="KW-0560">Oxidoreductase</keyword>
<evidence type="ECO:0000256" key="2">
    <source>
        <dbReference type="ARBA" id="ARBA00023027"/>
    </source>
</evidence>
<comment type="caution">
    <text evidence="5">The sequence shown here is derived from an EMBL/GenBank/DDBJ whole genome shotgun (WGS) entry which is preliminary data.</text>
</comment>
<evidence type="ECO:0000313" key="5">
    <source>
        <dbReference type="EMBL" id="ROU00235.1"/>
    </source>
</evidence>
<dbReference type="InterPro" id="IPR013328">
    <property type="entry name" value="6PGD_dom2"/>
</dbReference>
<dbReference type="Pfam" id="PF08125">
    <property type="entry name" value="Mannitol_dh_C"/>
    <property type="match status" value="1"/>
</dbReference>
<dbReference type="InterPro" id="IPR036291">
    <property type="entry name" value="NAD(P)-bd_dom_sf"/>
</dbReference>
<keyword evidence="6" id="KW-1185">Reference proteome</keyword>
<dbReference type="SUPFAM" id="SSF48179">
    <property type="entry name" value="6-phosphogluconate dehydrogenase C-terminal domain-like"/>
    <property type="match status" value="1"/>
</dbReference>
<dbReference type="AlphaFoldDB" id="A0A3N2QYE9"/>
<evidence type="ECO:0000259" key="3">
    <source>
        <dbReference type="Pfam" id="PF01232"/>
    </source>
</evidence>
<evidence type="ECO:0000313" key="6">
    <source>
        <dbReference type="Proteomes" id="UP000268016"/>
    </source>
</evidence>
<dbReference type="PANTHER" id="PTHR30524:SF0">
    <property type="entry name" value="ALTRONATE OXIDOREDUCTASE-RELATED"/>
    <property type="match status" value="1"/>
</dbReference>
<dbReference type="Pfam" id="PF01232">
    <property type="entry name" value="Mannitol_dh"/>
    <property type="match status" value="1"/>
</dbReference>
<sequence length="368" mass="40713">MSPTPIVQFGTSRFLQAHVDLFVAEAMREGRALGPITVVQSSGDAARARRLQALAQGYEVKVRGLRNGVRVDESVTVRSVTRTMSLAAEVTEVSRVLAEEATVIVSNTADAGFRPRSEDSADRFDPAMSYPAKLVHLLRQRYETGREAPQVMPTELVQANGDVLRGLVLDAATGQDRSYRDWLAEEVTWVNSLVDRIVSEAIEPAGAVAEPYALWAVENRAGLVLPCEHRDIDVVADLGPIARRKLFVLNLGHTWIVSQWLARDRSGATHVRDVMADPAWVDRLRALYAEEVLPAFQAAGEADGLQDYMEVTLERFANPFLEHRLDDIAQNHVEKLQRRIGAFIDWARGNGDRTEKRLLEAALAGEAA</sequence>
<dbReference type="Gene3D" id="3.40.50.720">
    <property type="entry name" value="NAD(P)-binding Rossmann-like Domain"/>
    <property type="match status" value="1"/>
</dbReference>
<keyword evidence="2" id="KW-0520">NAD</keyword>
<feature type="domain" description="Mannitol dehydrogenase N-terminal" evidence="3">
    <location>
        <begin position="6"/>
        <end position="219"/>
    </location>
</feature>
<dbReference type="InterPro" id="IPR013131">
    <property type="entry name" value="Mannitol_DH_N"/>
</dbReference>
<gene>
    <name evidence="5" type="ORF">EAT49_13350</name>
</gene>
<accession>A0A3N2QYE9</accession>
<dbReference type="Proteomes" id="UP000268016">
    <property type="component" value="Unassembled WGS sequence"/>
</dbReference>
<feature type="domain" description="Mannitol dehydrogenase C-terminal" evidence="4">
    <location>
        <begin position="238"/>
        <end position="351"/>
    </location>
</feature>
<dbReference type="InterPro" id="IPR008927">
    <property type="entry name" value="6-PGluconate_DH-like_C_sf"/>
</dbReference>
<evidence type="ECO:0000259" key="4">
    <source>
        <dbReference type="Pfam" id="PF08125"/>
    </source>
</evidence>
<dbReference type="PANTHER" id="PTHR30524">
    <property type="entry name" value="MANNITOL-1-PHOSPHATE 5-DEHYDROGENASE"/>
    <property type="match status" value="1"/>
</dbReference>